<dbReference type="FunFam" id="1.10.1520.10:FF:000001">
    <property type="entry name" value="Ribonuclease 3"/>
    <property type="match status" value="1"/>
</dbReference>
<comment type="similarity">
    <text evidence="3">Belongs to the ribonuclease III family.</text>
</comment>
<comment type="caution">
    <text evidence="18">The sequence shown here is derived from an EMBL/GenBank/DDBJ whole genome shotgun (WGS) entry which is preliminary data.</text>
</comment>
<dbReference type="Pfam" id="PF14622">
    <property type="entry name" value="Ribonucleas_3_3"/>
    <property type="match status" value="1"/>
</dbReference>
<dbReference type="GO" id="GO:0004525">
    <property type="term" value="F:ribonuclease III activity"/>
    <property type="evidence" value="ECO:0007669"/>
    <property type="project" value="UniProtKB-UniRule"/>
</dbReference>
<evidence type="ECO:0000256" key="6">
    <source>
        <dbReference type="ARBA" id="ARBA00022552"/>
    </source>
</evidence>
<dbReference type="CDD" id="cd10845">
    <property type="entry name" value="DSRM_RNAse_III_family"/>
    <property type="match status" value="1"/>
</dbReference>
<keyword evidence="5 15" id="KW-0963">Cytoplasm</keyword>
<dbReference type="InterPro" id="IPR036389">
    <property type="entry name" value="RNase_III_sf"/>
</dbReference>
<comment type="subunit">
    <text evidence="4 15">Homodimer.</text>
</comment>
<evidence type="ECO:0000259" key="17">
    <source>
        <dbReference type="PROSITE" id="PS50142"/>
    </source>
</evidence>
<dbReference type="EC" id="3.1.26.3" evidence="15"/>
<keyword evidence="6 15" id="KW-0698">rRNA processing</keyword>
<evidence type="ECO:0000313" key="18">
    <source>
        <dbReference type="EMBL" id="OGC33487.1"/>
    </source>
</evidence>
<dbReference type="GO" id="GO:0003725">
    <property type="term" value="F:double-stranded RNA binding"/>
    <property type="evidence" value="ECO:0007669"/>
    <property type="project" value="TreeGrafter"/>
</dbReference>
<dbReference type="GO" id="GO:0046872">
    <property type="term" value="F:metal ion binding"/>
    <property type="evidence" value="ECO:0007669"/>
    <property type="project" value="UniProtKB-KW"/>
</dbReference>
<evidence type="ECO:0000256" key="11">
    <source>
        <dbReference type="ARBA" id="ARBA00022759"/>
    </source>
</evidence>
<comment type="subcellular location">
    <subcellularLocation>
        <location evidence="2 15">Cytoplasm</location>
    </subcellularLocation>
</comment>
<dbReference type="GO" id="GO:0008033">
    <property type="term" value="P:tRNA processing"/>
    <property type="evidence" value="ECO:0007669"/>
    <property type="project" value="UniProtKB-KW"/>
</dbReference>
<dbReference type="Proteomes" id="UP000177309">
    <property type="component" value="Unassembled WGS sequence"/>
</dbReference>
<keyword evidence="10 15" id="KW-0479">Metal-binding</keyword>
<reference evidence="18 19" key="1">
    <citation type="journal article" date="2016" name="Nat. Commun.">
        <title>Thousands of microbial genomes shed light on interconnected biogeochemical processes in an aquifer system.</title>
        <authorList>
            <person name="Anantharaman K."/>
            <person name="Brown C.T."/>
            <person name="Hug L.A."/>
            <person name="Sharon I."/>
            <person name="Castelle C.J."/>
            <person name="Probst A.J."/>
            <person name="Thomas B.C."/>
            <person name="Singh A."/>
            <person name="Wilkins M.J."/>
            <person name="Karaoz U."/>
            <person name="Brodie E.L."/>
            <person name="Williams K.H."/>
            <person name="Hubbard S.S."/>
            <person name="Banfield J.F."/>
        </authorList>
    </citation>
    <scope>NUCLEOTIDE SEQUENCE [LARGE SCALE GENOMIC DNA]</scope>
</reference>
<proteinExistence type="inferred from homology"/>
<feature type="binding site" evidence="15">
    <location>
        <position position="124"/>
    </location>
    <ligand>
        <name>Mg(2+)</name>
        <dbReference type="ChEBI" id="CHEBI:18420"/>
    </ligand>
</feature>
<dbReference type="GO" id="GO:0006397">
    <property type="term" value="P:mRNA processing"/>
    <property type="evidence" value="ECO:0007669"/>
    <property type="project" value="UniProtKB-UniRule"/>
</dbReference>
<evidence type="ECO:0000259" key="16">
    <source>
        <dbReference type="PROSITE" id="PS50137"/>
    </source>
</evidence>
<name>A0A1F4TLK3_UNCSA</name>
<dbReference type="PROSITE" id="PS50137">
    <property type="entry name" value="DS_RBD"/>
    <property type="match status" value="1"/>
</dbReference>
<keyword evidence="7 15" id="KW-0507">mRNA processing</keyword>
<keyword evidence="14 15" id="KW-0694">RNA-binding</keyword>
<sequence>MEQISPQREKELAEIEKKLDTFFLNKNILNQSLTHSSFGHEKKIPDNERLEFLGDAILKLVISEYIYHKFPERAEGDLTKIRASVISDDTLAMIGKQLLLGDYLLLSPNEKRSGGTKRKSNLANAFEAIIGAVFLDAGLGKSREMILKLLSPEIEKTSQVGYITDYKSTLQEYTQKRKWELPRYRVIKETGPRHRRVFWMEVKVCGKRYGIGKGRNKKESEQRAATRALNNLKAEELGGRKKEGKGIKGLISKVRKRIGG</sequence>
<evidence type="ECO:0000256" key="8">
    <source>
        <dbReference type="ARBA" id="ARBA00022694"/>
    </source>
</evidence>
<dbReference type="GO" id="GO:0019843">
    <property type="term" value="F:rRNA binding"/>
    <property type="evidence" value="ECO:0007669"/>
    <property type="project" value="UniProtKB-KW"/>
</dbReference>
<dbReference type="InterPro" id="IPR011907">
    <property type="entry name" value="RNase_III"/>
</dbReference>
<dbReference type="PROSITE" id="PS00517">
    <property type="entry name" value="RNASE_3_1"/>
    <property type="match status" value="1"/>
</dbReference>
<gene>
    <name evidence="15" type="primary">rnc</name>
    <name evidence="18" type="ORF">A2462_06855</name>
</gene>
<evidence type="ECO:0000256" key="4">
    <source>
        <dbReference type="ARBA" id="ARBA00011738"/>
    </source>
</evidence>
<evidence type="ECO:0000313" key="19">
    <source>
        <dbReference type="Proteomes" id="UP000177309"/>
    </source>
</evidence>
<feature type="binding site" evidence="15">
    <location>
        <position position="51"/>
    </location>
    <ligand>
        <name>Mg(2+)</name>
        <dbReference type="ChEBI" id="CHEBI:18420"/>
    </ligand>
</feature>
<comment type="catalytic activity">
    <reaction evidence="1 15">
        <text>Endonucleolytic cleavage to 5'-phosphomonoester.</text>
        <dbReference type="EC" id="3.1.26.3"/>
    </reaction>
</comment>
<organism evidence="18 19">
    <name type="scientific">candidate division WOR-1 bacterium RIFOXYC2_FULL_41_25</name>
    <dbReference type="NCBI Taxonomy" id="1802586"/>
    <lineage>
        <taxon>Bacteria</taxon>
        <taxon>Bacillati</taxon>
        <taxon>Saganbacteria</taxon>
    </lineage>
</organism>
<comment type="function">
    <text evidence="15">Digests double-stranded RNA. Involved in the processing of primary rRNA transcript to yield the immediate precursors to the large and small rRNAs (23S and 16S). Processes some mRNAs, and tRNAs when they are encoded in the rRNA operon. Processes pre-crRNA and tracrRNA of type II CRISPR loci if present in the organism.</text>
</comment>
<keyword evidence="15" id="KW-0699">rRNA-binding</keyword>
<dbReference type="AlphaFoldDB" id="A0A1F4TLK3"/>
<dbReference type="InterPro" id="IPR000999">
    <property type="entry name" value="RNase_III_dom"/>
</dbReference>
<dbReference type="GO" id="GO:0042802">
    <property type="term" value="F:identical protein binding"/>
    <property type="evidence" value="ECO:0007669"/>
    <property type="project" value="UniProtKB-ARBA"/>
</dbReference>
<evidence type="ECO:0000256" key="14">
    <source>
        <dbReference type="ARBA" id="ARBA00022884"/>
    </source>
</evidence>
<dbReference type="SMART" id="SM00358">
    <property type="entry name" value="DSRM"/>
    <property type="match status" value="1"/>
</dbReference>
<dbReference type="CDD" id="cd00593">
    <property type="entry name" value="RIBOc"/>
    <property type="match status" value="1"/>
</dbReference>
<dbReference type="GO" id="GO:0005737">
    <property type="term" value="C:cytoplasm"/>
    <property type="evidence" value="ECO:0007669"/>
    <property type="project" value="UniProtKB-SubCell"/>
</dbReference>
<feature type="active site" evidence="15">
    <location>
        <position position="127"/>
    </location>
</feature>
<dbReference type="PANTHER" id="PTHR11207:SF0">
    <property type="entry name" value="RIBONUCLEASE 3"/>
    <property type="match status" value="1"/>
</dbReference>
<keyword evidence="8 15" id="KW-0819">tRNA processing</keyword>
<feature type="binding site" evidence="15">
    <location>
        <position position="127"/>
    </location>
    <ligand>
        <name>Mg(2+)</name>
        <dbReference type="ChEBI" id="CHEBI:18420"/>
    </ligand>
</feature>
<evidence type="ECO:0000256" key="15">
    <source>
        <dbReference type="HAMAP-Rule" id="MF_00104"/>
    </source>
</evidence>
<dbReference type="GO" id="GO:0010468">
    <property type="term" value="P:regulation of gene expression"/>
    <property type="evidence" value="ECO:0007669"/>
    <property type="project" value="TreeGrafter"/>
</dbReference>
<evidence type="ECO:0000256" key="5">
    <source>
        <dbReference type="ARBA" id="ARBA00022490"/>
    </source>
</evidence>
<evidence type="ECO:0000256" key="12">
    <source>
        <dbReference type="ARBA" id="ARBA00022801"/>
    </source>
</evidence>
<dbReference type="FunFam" id="3.30.160.20:FF:000003">
    <property type="entry name" value="Ribonuclease 3"/>
    <property type="match status" value="1"/>
</dbReference>
<dbReference type="InterPro" id="IPR014720">
    <property type="entry name" value="dsRBD_dom"/>
</dbReference>
<feature type="active site" evidence="15">
    <location>
        <position position="55"/>
    </location>
</feature>
<dbReference type="EMBL" id="MEUI01000034">
    <property type="protein sequence ID" value="OGC33487.1"/>
    <property type="molecule type" value="Genomic_DNA"/>
</dbReference>
<dbReference type="SUPFAM" id="SSF54768">
    <property type="entry name" value="dsRNA-binding domain-like"/>
    <property type="match status" value="1"/>
</dbReference>
<evidence type="ECO:0000256" key="2">
    <source>
        <dbReference type="ARBA" id="ARBA00004496"/>
    </source>
</evidence>
<evidence type="ECO:0000256" key="13">
    <source>
        <dbReference type="ARBA" id="ARBA00022842"/>
    </source>
</evidence>
<evidence type="ECO:0000256" key="7">
    <source>
        <dbReference type="ARBA" id="ARBA00022664"/>
    </source>
</evidence>
<keyword evidence="11 15" id="KW-0255">Endonuclease</keyword>
<evidence type="ECO:0000256" key="3">
    <source>
        <dbReference type="ARBA" id="ARBA00010183"/>
    </source>
</evidence>
<dbReference type="HAMAP" id="MF_00104">
    <property type="entry name" value="RNase_III"/>
    <property type="match status" value="1"/>
</dbReference>
<dbReference type="PROSITE" id="PS50142">
    <property type="entry name" value="RNASE_3_2"/>
    <property type="match status" value="1"/>
</dbReference>
<feature type="domain" description="RNase III" evidence="17">
    <location>
        <begin position="12"/>
        <end position="138"/>
    </location>
</feature>
<evidence type="ECO:0000256" key="1">
    <source>
        <dbReference type="ARBA" id="ARBA00000109"/>
    </source>
</evidence>
<dbReference type="PANTHER" id="PTHR11207">
    <property type="entry name" value="RIBONUCLEASE III"/>
    <property type="match status" value="1"/>
</dbReference>
<accession>A0A1F4TLK3</accession>
<dbReference type="Gene3D" id="1.10.1520.10">
    <property type="entry name" value="Ribonuclease III domain"/>
    <property type="match status" value="1"/>
</dbReference>
<evidence type="ECO:0000256" key="10">
    <source>
        <dbReference type="ARBA" id="ARBA00022723"/>
    </source>
</evidence>
<dbReference type="Pfam" id="PF00035">
    <property type="entry name" value="dsrm"/>
    <property type="match status" value="1"/>
</dbReference>
<dbReference type="SMART" id="SM00535">
    <property type="entry name" value="RIBOc"/>
    <property type="match status" value="1"/>
</dbReference>
<evidence type="ECO:0000256" key="9">
    <source>
        <dbReference type="ARBA" id="ARBA00022722"/>
    </source>
</evidence>
<protein>
    <recommendedName>
        <fullName evidence="15">Ribonuclease 3</fullName>
        <ecNumber evidence="15">3.1.26.3</ecNumber>
    </recommendedName>
    <alternativeName>
        <fullName evidence="15">Ribonuclease III</fullName>
        <shortName evidence="15">RNase III</shortName>
    </alternativeName>
</protein>
<dbReference type="NCBIfam" id="TIGR02191">
    <property type="entry name" value="RNaseIII"/>
    <property type="match status" value="1"/>
</dbReference>
<keyword evidence="12 15" id="KW-0378">Hydrolase</keyword>
<dbReference type="GO" id="GO:0006364">
    <property type="term" value="P:rRNA processing"/>
    <property type="evidence" value="ECO:0007669"/>
    <property type="project" value="UniProtKB-UniRule"/>
</dbReference>
<feature type="domain" description="DRBM" evidence="16">
    <location>
        <begin position="165"/>
        <end position="234"/>
    </location>
</feature>
<dbReference type="SUPFAM" id="SSF69065">
    <property type="entry name" value="RNase III domain-like"/>
    <property type="match status" value="1"/>
</dbReference>
<comment type="cofactor">
    <cofactor evidence="15">
        <name>Mg(2+)</name>
        <dbReference type="ChEBI" id="CHEBI:18420"/>
    </cofactor>
</comment>
<keyword evidence="13 15" id="KW-0460">Magnesium</keyword>
<keyword evidence="9 15" id="KW-0540">Nuclease</keyword>
<dbReference type="Gene3D" id="3.30.160.20">
    <property type="match status" value="1"/>
</dbReference>